<keyword evidence="5" id="KW-0862">Zinc</keyword>
<dbReference type="Proteomes" id="UP000887568">
    <property type="component" value="Unplaced"/>
</dbReference>
<evidence type="ECO:0000256" key="10">
    <source>
        <dbReference type="PROSITE-ProRule" id="PRU00042"/>
    </source>
</evidence>
<evidence type="ECO:0000256" key="1">
    <source>
        <dbReference type="ARBA" id="ARBA00004123"/>
    </source>
</evidence>
<dbReference type="FunFam" id="3.30.160.60:FF:000018">
    <property type="entry name" value="Krueppel-like factor 15"/>
    <property type="match status" value="1"/>
</dbReference>
<organism evidence="13 14">
    <name type="scientific">Patiria miniata</name>
    <name type="common">Bat star</name>
    <name type="synonym">Asterina miniata</name>
    <dbReference type="NCBI Taxonomy" id="46514"/>
    <lineage>
        <taxon>Eukaryota</taxon>
        <taxon>Metazoa</taxon>
        <taxon>Echinodermata</taxon>
        <taxon>Eleutherozoa</taxon>
        <taxon>Asterozoa</taxon>
        <taxon>Asteroidea</taxon>
        <taxon>Valvatacea</taxon>
        <taxon>Valvatida</taxon>
        <taxon>Asterinidae</taxon>
        <taxon>Patiria</taxon>
    </lineage>
</organism>
<dbReference type="FunFam" id="3.30.160.60:FF:000926">
    <property type="entry name" value="Kruppel like factor 13"/>
    <property type="match status" value="1"/>
</dbReference>
<keyword evidence="9" id="KW-0539">Nucleus</keyword>
<dbReference type="SUPFAM" id="SSF57667">
    <property type="entry name" value="beta-beta-alpha zinc fingers"/>
    <property type="match status" value="1"/>
</dbReference>
<comment type="subcellular location">
    <subcellularLocation>
        <location evidence="1">Nucleus</location>
    </subcellularLocation>
</comment>
<evidence type="ECO:0000259" key="12">
    <source>
        <dbReference type="PROSITE" id="PS50157"/>
    </source>
</evidence>
<dbReference type="RefSeq" id="XP_038067827.1">
    <property type="nucleotide sequence ID" value="XM_038211899.1"/>
</dbReference>
<dbReference type="InterPro" id="IPR013087">
    <property type="entry name" value="Znf_C2H2_type"/>
</dbReference>
<protein>
    <recommendedName>
        <fullName evidence="12">C2H2-type domain-containing protein</fullName>
    </recommendedName>
</protein>
<dbReference type="GO" id="GO:0000981">
    <property type="term" value="F:DNA-binding transcription factor activity, RNA polymerase II-specific"/>
    <property type="evidence" value="ECO:0007669"/>
    <property type="project" value="TreeGrafter"/>
</dbReference>
<accession>A0A914AVN8</accession>
<dbReference type="Pfam" id="PF00096">
    <property type="entry name" value="zf-C2H2"/>
    <property type="match status" value="3"/>
</dbReference>
<feature type="region of interest" description="Disordered" evidence="11">
    <location>
        <begin position="255"/>
        <end position="282"/>
    </location>
</feature>
<proteinExistence type="predicted"/>
<dbReference type="GO" id="GO:0008270">
    <property type="term" value="F:zinc ion binding"/>
    <property type="evidence" value="ECO:0007669"/>
    <property type="project" value="UniProtKB-KW"/>
</dbReference>
<reference evidence="13" key="1">
    <citation type="submission" date="2022-11" db="UniProtKB">
        <authorList>
            <consortium name="EnsemblMetazoa"/>
        </authorList>
    </citation>
    <scope>IDENTIFICATION</scope>
</reference>
<feature type="domain" description="C2H2-type" evidence="12">
    <location>
        <begin position="199"/>
        <end position="228"/>
    </location>
</feature>
<sequence>MDTTTILPNQQTSFDYGQTDMDVTSAAECLLAIAKSRPPWKSPVIAPTPLPAELGYTTPPYDDGMTQDSELAALPNPLFMVARILADLETYKNRDLAPSPISDCSSSLELSQDPFASIPPPGVKSKGGKKRRARKSSTCDGTLATGQRSKRGGSKRSDRGPDGQPVKKHKCHYIGCDKMYGKSSHLKAHLRTHTGERPFPCTWPDCNKRFARSDELARHYRTHTGEKRFCCPLCEKRFMRSDHLMKHARRHANFHPSLLKRPRSLADSLSDRSANSSPVNSP</sequence>
<dbReference type="InterPro" id="IPR036236">
    <property type="entry name" value="Znf_C2H2_sf"/>
</dbReference>
<evidence type="ECO:0000256" key="5">
    <source>
        <dbReference type="ARBA" id="ARBA00022833"/>
    </source>
</evidence>
<dbReference type="SMART" id="SM00355">
    <property type="entry name" value="ZnF_C2H2"/>
    <property type="match status" value="3"/>
</dbReference>
<evidence type="ECO:0000256" key="3">
    <source>
        <dbReference type="ARBA" id="ARBA00022737"/>
    </source>
</evidence>
<evidence type="ECO:0000256" key="11">
    <source>
        <dbReference type="SAM" id="MobiDB-lite"/>
    </source>
</evidence>
<feature type="compositionally biased region" description="Polar residues" evidence="11">
    <location>
        <begin position="138"/>
        <end position="147"/>
    </location>
</feature>
<keyword evidence="2" id="KW-0479">Metal-binding</keyword>
<evidence type="ECO:0000256" key="4">
    <source>
        <dbReference type="ARBA" id="ARBA00022771"/>
    </source>
</evidence>
<evidence type="ECO:0000256" key="8">
    <source>
        <dbReference type="ARBA" id="ARBA00023163"/>
    </source>
</evidence>
<keyword evidence="3" id="KW-0677">Repeat</keyword>
<evidence type="ECO:0000256" key="6">
    <source>
        <dbReference type="ARBA" id="ARBA00023015"/>
    </source>
</evidence>
<evidence type="ECO:0000313" key="14">
    <source>
        <dbReference type="Proteomes" id="UP000887568"/>
    </source>
</evidence>
<dbReference type="GO" id="GO:0005634">
    <property type="term" value="C:nucleus"/>
    <property type="evidence" value="ECO:0007669"/>
    <property type="project" value="UniProtKB-SubCell"/>
</dbReference>
<keyword evidence="4 10" id="KW-0863">Zinc-finger</keyword>
<dbReference type="GO" id="GO:0000978">
    <property type="term" value="F:RNA polymerase II cis-regulatory region sequence-specific DNA binding"/>
    <property type="evidence" value="ECO:0007669"/>
    <property type="project" value="TreeGrafter"/>
</dbReference>
<dbReference type="PANTHER" id="PTHR23235:SF174">
    <property type="entry name" value="CABUT, ISOFORM A"/>
    <property type="match status" value="1"/>
</dbReference>
<dbReference type="FunFam" id="3.30.160.60:FF:000232">
    <property type="entry name" value="Krueppel-like factor 9"/>
    <property type="match status" value="1"/>
</dbReference>
<feature type="compositionally biased region" description="Basic residues" evidence="11">
    <location>
        <begin position="126"/>
        <end position="135"/>
    </location>
</feature>
<keyword evidence="14" id="KW-1185">Reference proteome</keyword>
<evidence type="ECO:0000256" key="7">
    <source>
        <dbReference type="ARBA" id="ARBA00023125"/>
    </source>
</evidence>
<evidence type="ECO:0000256" key="2">
    <source>
        <dbReference type="ARBA" id="ARBA00022723"/>
    </source>
</evidence>
<feature type="domain" description="C2H2-type" evidence="12">
    <location>
        <begin position="169"/>
        <end position="198"/>
    </location>
</feature>
<feature type="region of interest" description="Disordered" evidence="11">
    <location>
        <begin position="111"/>
        <end position="169"/>
    </location>
</feature>
<dbReference type="PANTHER" id="PTHR23235">
    <property type="entry name" value="KRUEPPEL-LIKE TRANSCRIPTION FACTOR"/>
    <property type="match status" value="1"/>
</dbReference>
<keyword evidence="7" id="KW-0238">DNA-binding</keyword>
<feature type="domain" description="C2H2-type" evidence="12">
    <location>
        <begin position="229"/>
        <end position="256"/>
    </location>
</feature>
<keyword evidence="6" id="KW-0805">Transcription regulation</keyword>
<feature type="compositionally biased region" description="Polar residues" evidence="11">
    <location>
        <begin position="271"/>
        <end position="282"/>
    </location>
</feature>
<dbReference type="GeneID" id="119737493"/>
<evidence type="ECO:0000313" key="13">
    <source>
        <dbReference type="EnsemblMetazoa" id="XP_038067827.1"/>
    </source>
</evidence>
<dbReference type="OMA" id="ETYKNRE"/>
<dbReference type="PROSITE" id="PS50157">
    <property type="entry name" value="ZINC_FINGER_C2H2_2"/>
    <property type="match status" value="3"/>
</dbReference>
<name>A0A914AVN8_PATMI</name>
<dbReference type="EnsemblMetazoa" id="XM_038211899.1">
    <property type="protein sequence ID" value="XP_038067827.1"/>
    <property type="gene ID" value="LOC119737493"/>
</dbReference>
<dbReference type="Gene3D" id="3.30.160.60">
    <property type="entry name" value="Classic Zinc Finger"/>
    <property type="match status" value="3"/>
</dbReference>
<dbReference type="AlphaFoldDB" id="A0A914AVN8"/>
<dbReference type="PROSITE" id="PS00028">
    <property type="entry name" value="ZINC_FINGER_C2H2_1"/>
    <property type="match status" value="3"/>
</dbReference>
<evidence type="ECO:0000256" key="9">
    <source>
        <dbReference type="ARBA" id="ARBA00023242"/>
    </source>
</evidence>
<keyword evidence="8" id="KW-0804">Transcription</keyword>
<dbReference type="OrthoDB" id="6365676at2759"/>